<gene>
    <name evidence="2" type="ORF">HMPREF3233_01927</name>
</gene>
<evidence type="ECO:0000313" key="3">
    <source>
        <dbReference type="Proteomes" id="UP000070226"/>
    </source>
</evidence>
<evidence type="ECO:0000256" key="1">
    <source>
        <dbReference type="SAM" id="Phobius"/>
    </source>
</evidence>
<dbReference type="EMBL" id="LRQT01000121">
    <property type="protein sequence ID" value="KXA61281.1"/>
    <property type="molecule type" value="Genomic_DNA"/>
</dbReference>
<dbReference type="Proteomes" id="UP000070226">
    <property type="component" value="Unassembled WGS sequence"/>
</dbReference>
<keyword evidence="1" id="KW-1133">Transmembrane helix</keyword>
<feature type="non-terminal residue" evidence="2">
    <location>
        <position position="1"/>
    </location>
</feature>
<reference evidence="2 3" key="1">
    <citation type="submission" date="2016-01" db="EMBL/GenBank/DDBJ databases">
        <authorList>
            <person name="Oliw E.H."/>
        </authorList>
    </citation>
    <scope>NUCLEOTIDE SEQUENCE [LARGE SCALE GENOMIC DNA]</scope>
    <source>
        <strain evidence="2 3">CMW7756B</strain>
    </source>
</reference>
<comment type="caution">
    <text evidence="2">The sequence shown here is derived from an EMBL/GenBank/DDBJ whole genome shotgun (WGS) entry which is preliminary data.</text>
</comment>
<protein>
    <submittedName>
        <fullName evidence="2">Uncharacterized protein</fullName>
    </submittedName>
</protein>
<feature type="transmembrane region" description="Helical" evidence="1">
    <location>
        <begin position="41"/>
        <end position="61"/>
    </location>
</feature>
<dbReference type="AlphaFoldDB" id="A0A133RZS9"/>
<accession>A0A133RZS9</accession>
<organism evidence="2">
    <name type="scientific">Veillonella atypica</name>
    <dbReference type="NCBI Taxonomy" id="39777"/>
    <lineage>
        <taxon>Bacteria</taxon>
        <taxon>Bacillati</taxon>
        <taxon>Bacillota</taxon>
        <taxon>Negativicutes</taxon>
        <taxon>Veillonellales</taxon>
        <taxon>Veillonellaceae</taxon>
        <taxon>Veillonella</taxon>
    </lineage>
</organism>
<name>A0A133RZS9_9FIRM</name>
<sequence length="67" mass="7432">SSVASHPTYGPAKAEGRSQIWPVEDLGPHHHLVWHQCVGNIINGSIDIIILCIIRIAFHVISIPFRL</sequence>
<keyword evidence="1" id="KW-0812">Transmembrane</keyword>
<keyword evidence="1" id="KW-0472">Membrane</keyword>
<evidence type="ECO:0000313" key="2">
    <source>
        <dbReference type="EMBL" id="KXA61281.1"/>
    </source>
</evidence>
<proteinExistence type="predicted"/>